<organism evidence="3 4">
    <name type="scientific">Faecalibacterium gallinarum</name>
    <dbReference type="NCBI Taxonomy" id="2903556"/>
    <lineage>
        <taxon>Bacteria</taxon>
        <taxon>Bacillati</taxon>
        <taxon>Bacillota</taxon>
        <taxon>Clostridia</taxon>
        <taxon>Eubacteriales</taxon>
        <taxon>Oscillospiraceae</taxon>
        <taxon>Faecalibacterium</taxon>
    </lineage>
</organism>
<dbReference type="EMBL" id="BQKV01000026">
    <property type="protein sequence ID" value="GJN64066.1"/>
    <property type="molecule type" value="Genomic_DNA"/>
</dbReference>
<dbReference type="AlphaFoldDB" id="A0AA37MWJ9"/>
<comment type="caution">
    <text evidence="3">The sequence shown here is derived from an EMBL/GenBank/DDBJ whole genome shotgun (WGS) entry which is preliminary data.</text>
</comment>
<name>A0AA37MWJ9_9FIRM</name>
<evidence type="ECO:0000313" key="3">
    <source>
        <dbReference type="EMBL" id="GJN64066.1"/>
    </source>
</evidence>
<evidence type="ECO:0000256" key="1">
    <source>
        <dbReference type="ARBA" id="ARBA00006738"/>
    </source>
</evidence>
<protein>
    <recommendedName>
        <fullName evidence="2">UPF0102 protein JCM17207_06910</fullName>
    </recommendedName>
</protein>
<dbReference type="InterPro" id="IPR003509">
    <property type="entry name" value="UPF0102_YraN-like"/>
</dbReference>
<dbReference type="RefSeq" id="WP_238316302.1">
    <property type="nucleotide sequence ID" value="NZ_BQKV01000026.1"/>
</dbReference>
<dbReference type="Gene3D" id="3.40.1350.10">
    <property type="match status" value="1"/>
</dbReference>
<reference evidence="3" key="1">
    <citation type="journal article" date="2022" name="Int. J. Syst. Evol. Microbiol.">
        <title>Genome-based, phenotypic and chemotaxonomic classification of Faecalibacterium strains: proposal of three novel species Faecalibacterium duncaniae sp. nov., Faecalibacterium hattorii sp. nov. and Faecalibacterium gallinarum sp. nov. .</title>
        <authorList>
            <person name="Sakamoto M."/>
            <person name="Sakurai N."/>
            <person name="Tanno H."/>
            <person name="Iino T."/>
            <person name="Ohkuma M."/>
            <person name="Endo A."/>
        </authorList>
    </citation>
    <scope>NUCLEOTIDE SEQUENCE</scope>
    <source>
        <strain evidence="3">JCM 17207</strain>
    </source>
</reference>
<evidence type="ECO:0000313" key="4">
    <source>
        <dbReference type="Proteomes" id="UP001055185"/>
    </source>
</evidence>
<keyword evidence="4" id="KW-1185">Reference proteome</keyword>
<evidence type="ECO:0000256" key="2">
    <source>
        <dbReference type="HAMAP-Rule" id="MF_00048"/>
    </source>
</evidence>
<dbReference type="Pfam" id="PF02021">
    <property type="entry name" value="UPF0102"/>
    <property type="match status" value="1"/>
</dbReference>
<dbReference type="GO" id="GO:0003676">
    <property type="term" value="F:nucleic acid binding"/>
    <property type="evidence" value="ECO:0007669"/>
    <property type="project" value="InterPro"/>
</dbReference>
<gene>
    <name evidence="3" type="ORF">JCM17207_06910</name>
</gene>
<accession>A0AA37MWJ9</accession>
<dbReference type="PANTHER" id="PTHR34039">
    <property type="entry name" value="UPF0102 PROTEIN YRAN"/>
    <property type="match status" value="1"/>
</dbReference>
<dbReference type="InterPro" id="IPR011856">
    <property type="entry name" value="tRNA_endonuc-like_dom_sf"/>
</dbReference>
<dbReference type="SUPFAM" id="SSF52980">
    <property type="entry name" value="Restriction endonuclease-like"/>
    <property type="match status" value="1"/>
</dbReference>
<sequence>MDRAETGRRGEQAAARYYLDRGYTLKTHNYHTRLGELDLVLLSPEGELILCEVKTRSAGALARPAAAVSPAKQARLIRAAQQYLQETGQSDMPVRFDVAEVIPLDTGRWMVHIIKGAFTCD</sequence>
<dbReference type="PANTHER" id="PTHR34039:SF1">
    <property type="entry name" value="UPF0102 PROTEIN YRAN"/>
    <property type="match status" value="1"/>
</dbReference>
<proteinExistence type="inferred from homology"/>
<dbReference type="HAMAP" id="MF_00048">
    <property type="entry name" value="UPF0102"/>
    <property type="match status" value="1"/>
</dbReference>
<comment type="similarity">
    <text evidence="1 2">Belongs to the UPF0102 family.</text>
</comment>
<dbReference type="InterPro" id="IPR011335">
    <property type="entry name" value="Restrct_endonuc-II-like"/>
</dbReference>
<dbReference type="Proteomes" id="UP001055185">
    <property type="component" value="Unassembled WGS sequence"/>
</dbReference>